<reference evidence="2 3" key="1">
    <citation type="submission" date="2019-02" db="EMBL/GenBank/DDBJ databases">
        <title>Genome sequencing of the rare red list fungi Dentipellis fragilis.</title>
        <authorList>
            <person name="Buettner E."/>
            <person name="Kellner H."/>
        </authorList>
    </citation>
    <scope>NUCLEOTIDE SEQUENCE [LARGE SCALE GENOMIC DNA]</scope>
    <source>
        <strain evidence="2 3">DSM 105465</strain>
    </source>
</reference>
<proteinExistence type="predicted"/>
<feature type="compositionally biased region" description="Basic and acidic residues" evidence="1">
    <location>
        <begin position="106"/>
        <end position="115"/>
    </location>
</feature>
<gene>
    <name evidence="2" type="ORF">EVG20_g2241</name>
</gene>
<evidence type="ECO:0000313" key="3">
    <source>
        <dbReference type="Proteomes" id="UP000298327"/>
    </source>
</evidence>
<comment type="caution">
    <text evidence="2">The sequence shown here is derived from an EMBL/GenBank/DDBJ whole genome shotgun (WGS) entry which is preliminary data.</text>
</comment>
<sequence length="161" mass="17967">MIVPIPAGVPPANLPTRSKVRAERRHGEAGGVYERADAEEEDVHDGRGGREEQRGLVRRLAAREVDERRVVQHRDAAAGDVQPEGDGAEVEHREDEDRGGEDECGEREREQRSWQDECACHGAAVVSERQHAGLETTGHREDVRRTGDSELRDVDVAHRQD</sequence>
<evidence type="ECO:0000256" key="1">
    <source>
        <dbReference type="SAM" id="MobiDB-lite"/>
    </source>
</evidence>
<protein>
    <submittedName>
        <fullName evidence="2">Uncharacterized protein</fullName>
    </submittedName>
</protein>
<keyword evidence="3" id="KW-1185">Reference proteome</keyword>
<evidence type="ECO:0000313" key="2">
    <source>
        <dbReference type="EMBL" id="TFY70766.1"/>
    </source>
</evidence>
<dbReference type="AlphaFoldDB" id="A0A4Y9Z7C4"/>
<organism evidence="2 3">
    <name type="scientific">Dentipellis fragilis</name>
    <dbReference type="NCBI Taxonomy" id="205917"/>
    <lineage>
        <taxon>Eukaryota</taxon>
        <taxon>Fungi</taxon>
        <taxon>Dikarya</taxon>
        <taxon>Basidiomycota</taxon>
        <taxon>Agaricomycotina</taxon>
        <taxon>Agaricomycetes</taxon>
        <taxon>Russulales</taxon>
        <taxon>Hericiaceae</taxon>
        <taxon>Dentipellis</taxon>
    </lineage>
</organism>
<feature type="region of interest" description="Disordered" evidence="1">
    <location>
        <begin position="128"/>
        <end position="161"/>
    </location>
</feature>
<name>A0A4Y9Z7C4_9AGAM</name>
<accession>A0A4Y9Z7C4</accession>
<feature type="region of interest" description="Disordered" evidence="1">
    <location>
        <begin position="1"/>
        <end position="115"/>
    </location>
</feature>
<dbReference type="EMBL" id="SEOQ01000083">
    <property type="protein sequence ID" value="TFY70766.1"/>
    <property type="molecule type" value="Genomic_DNA"/>
</dbReference>
<dbReference type="Proteomes" id="UP000298327">
    <property type="component" value="Unassembled WGS sequence"/>
</dbReference>
<feature type="compositionally biased region" description="Basic and acidic residues" evidence="1">
    <location>
        <begin position="44"/>
        <end position="77"/>
    </location>
</feature>